<evidence type="ECO:0000313" key="3">
    <source>
        <dbReference type="Proteomes" id="UP000726737"/>
    </source>
</evidence>
<protein>
    <submittedName>
        <fullName evidence="2">Uncharacterized protein</fullName>
    </submittedName>
</protein>
<gene>
    <name evidence="2" type="ORF">BG011_006734</name>
</gene>
<evidence type="ECO:0000256" key="1">
    <source>
        <dbReference type="SAM" id="MobiDB-lite"/>
    </source>
</evidence>
<dbReference type="AlphaFoldDB" id="A0A9P6TZL1"/>
<sequence>MDLKLLLSPVQKDSESDSTSTQNKNRDESLYNNIIMVSNLVSLVRPTPSTVNSNMASNSRITRFKTRISLSPSRIRPWQDHTTTARSKSIYPNMNVTRTLSKGEGHLLVPVMNEFRVTLKITHSTILIGLLGQ</sequence>
<accession>A0A9P6TZL1</accession>
<feature type="region of interest" description="Disordered" evidence="1">
    <location>
        <begin position="1"/>
        <end position="27"/>
    </location>
</feature>
<proteinExistence type="predicted"/>
<keyword evidence="3" id="KW-1185">Reference proteome</keyword>
<evidence type="ECO:0000313" key="2">
    <source>
        <dbReference type="EMBL" id="KAG0252804.1"/>
    </source>
</evidence>
<reference evidence="2" key="1">
    <citation type="journal article" date="2020" name="Fungal Divers.">
        <title>Resolving the Mortierellaceae phylogeny through synthesis of multi-gene phylogenetics and phylogenomics.</title>
        <authorList>
            <person name="Vandepol N."/>
            <person name="Liber J."/>
            <person name="Desiro A."/>
            <person name="Na H."/>
            <person name="Kennedy M."/>
            <person name="Barry K."/>
            <person name="Grigoriev I.V."/>
            <person name="Miller A.N."/>
            <person name="O'Donnell K."/>
            <person name="Stajich J.E."/>
            <person name="Bonito G."/>
        </authorList>
    </citation>
    <scope>NUCLEOTIDE SEQUENCE</scope>
    <source>
        <strain evidence="2">KOD948</strain>
    </source>
</reference>
<organism evidence="2 3">
    <name type="scientific">Mortierella polycephala</name>
    <dbReference type="NCBI Taxonomy" id="41804"/>
    <lineage>
        <taxon>Eukaryota</taxon>
        <taxon>Fungi</taxon>
        <taxon>Fungi incertae sedis</taxon>
        <taxon>Mucoromycota</taxon>
        <taxon>Mortierellomycotina</taxon>
        <taxon>Mortierellomycetes</taxon>
        <taxon>Mortierellales</taxon>
        <taxon>Mortierellaceae</taxon>
        <taxon>Mortierella</taxon>
    </lineage>
</organism>
<dbReference type="Proteomes" id="UP000726737">
    <property type="component" value="Unassembled WGS sequence"/>
</dbReference>
<comment type="caution">
    <text evidence="2">The sequence shown here is derived from an EMBL/GenBank/DDBJ whole genome shotgun (WGS) entry which is preliminary data.</text>
</comment>
<name>A0A9P6TZL1_9FUNG</name>
<dbReference type="EMBL" id="JAAAJA010000497">
    <property type="protein sequence ID" value="KAG0252804.1"/>
    <property type="molecule type" value="Genomic_DNA"/>
</dbReference>